<keyword evidence="4" id="KW-0812">Transmembrane</keyword>
<proteinExistence type="inferred from homology"/>
<reference evidence="6" key="1">
    <citation type="submission" date="2014-12" db="EMBL/GenBank/DDBJ databases">
        <title>Insight into the proteome of Arion vulgaris.</title>
        <authorList>
            <person name="Aradska J."/>
            <person name="Bulat T."/>
            <person name="Smidak R."/>
            <person name="Sarate P."/>
            <person name="Gangsoo J."/>
            <person name="Sialana F."/>
            <person name="Bilban M."/>
            <person name="Lubec G."/>
        </authorList>
    </citation>
    <scope>NUCLEOTIDE SEQUENCE</scope>
    <source>
        <tissue evidence="6">Skin</tissue>
    </source>
</reference>
<dbReference type="InterPro" id="IPR045058">
    <property type="entry name" value="GIMA/IAN/Toc"/>
</dbReference>
<feature type="transmembrane region" description="Helical" evidence="4">
    <location>
        <begin position="333"/>
        <end position="351"/>
    </location>
</feature>
<name>A0A0B7AT59_9EUPU</name>
<dbReference type="SUPFAM" id="SSF52540">
    <property type="entry name" value="P-loop containing nucleoside triphosphate hydrolases"/>
    <property type="match status" value="1"/>
</dbReference>
<dbReference type="Gene3D" id="3.40.50.300">
    <property type="entry name" value="P-loop containing nucleotide triphosphate hydrolases"/>
    <property type="match status" value="1"/>
</dbReference>
<dbReference type="PANTHER" id="PTHR10903">
    <property type="entry name" value="GTPASE, IMAP FAMILY MEMBER-RELATED"/>
    <property type="match status" value="1"/>
</dbReference>
<comment type="similarity">
    <text evidence="1">Belongs to the TRAFAC class TrmE-Era-EngA-EngB-Septin-like GTPase superfamily. AIG1/Toc34/Toc159-like paraseptin GTPase family. IAN subfamily.</text>
</comment>
<gene>
    <name evidence="6" type="primary">ORF139067</name>
</gene>
<dbReference type="InterPro" id="IPR006703">
    <property type="entry name" value="G_AIG1"/>
</dbReference>
<dbReference type="EMBL" id="HACG01036937">
    <property type="protein sequence ID" value="CEK83802.1"/>
    <property type="molecule type" value="Transcribed_RNA"/>
</dbReference>
<feature type="domain" description="AIG1-type G" evidence="5">
    <location>
        <begin position="1"/>
        <end position="213"/>
    </location>
</feature>
<keyword evidence="2" id="KW-0547">Nucleotide-binding</keyword>
<dbReference type="AlphaFoldDB" id="A0A0B7AT59"/>
<dbReference type="Pfam" id="PF04548">
    <property type="entry name" value="AIG1"/>
    <property type="match status" value="1"/>
</dbReference>
<keyword evidence="4" id="KW-1133">Transmembrane helix</keyword>
<evidence type="ECO:0000259" key="5">
    <source>
        <dbReference type="PROSITE" id="PS51720"/>
    </source>
</evidence>
<dbReference type="InterPro" id="IPR027417">
    <property type="entry name" value="P-loop_NTPase"/>
</dbReference>
<keyword evidence="3" id="KW-0342">GTP-binding</keyword>
<organism evidence="6">
    <name type="scientific">Arion vulgaris</name>
    <dbReference type="NCBI Taxonomy" id="1028688"/>
    <lineage>
        <taxon>Eukaryota</taxon>
        <taxon>Metazoa</taxon>
        <taxon>Spiralia</taxon>
        <taxon>Lophotrochozoa</taxon>
        <taxon>Mollusca</taxon>
        <taxon>Gastropoda</taxon>
        <taxon>Heterobranchia</taxon>
        <taxon>Euthyneura</taxon>
        <taxon>Panpulmonata</taxon>
        <taxon>Eupulmonata</taxon>
        <taxon>Stylommatophora</taxon>
        <taxon>Helicina</taxon>
        <taxon>Arionoidea</taxon>
        <taxon>Arionidae</taxon>
        <taxon>Arion</taxon>
    </lineage>
</organism>
<accession>A0A0B7AT59</accession>
<dbReference type="PANTHER" id="PTHR10903:SF184">
    <property type="entry name" value="GTP-BINDING PROTEIN A"/>
    <property type="match status" value="1"/>
</dbReference>
<sequence>MAVDLLLVGREGNGKSSTGNSILNQKVFIPRTATSQVSSDINKRTATIDGKTVNVVDGLSLLDSSTDGVDNVRQTIGHAERALSQFARGCNAVIIVLKYGIRFTNQEKNAVNIIRSLFGENIIKNYGVIVMTYGDNFANDMEENGTTFETWCQNQTGDVRDLFRECGNRFVLFNNKTNDSKQIKEQFRNLMSKVDEVKKRDSHYTLDTFRAAKFGQRKLIVQSKLSDLQTATNNVLDFVTQSLRKLDESFYSPSNYINELDRLKYEVDRHKAFLEVEDEGTNSISQLKLQISITEASISTKKERHLRKIEYDNQILTSSTSGMTINAPPQVKIVITFVVIFLFSVAIYFFFF</sequence>
<dbReference type="PROSITE" id="PS51720">
    <property type="entry name" value="G_AIG1"/>
    <property type="match status" value="1"/>
</dbReference>
<keyword evidence="4" id="KW-0472">Membrane</keyword>
<evidence type="ECO:0000256" key="2">
    <source>
        <dbReference type="ARBA" id="ARBA00022741"/>
    </source>
</evidence>
<evidence type="ECO:0000256" key="4">
    <source>
        <dbReference type="SAM" id="Phobius"/>
    </source>
</evidence>
<evidence type="ECO:0000256" key="1">
    <source>
        <dbReference type="ARBA" id="ARBA00008535"/>
    </source>
</evidence>
<protein>
    <recommendedName>
        <fullName evidence="5">AIG1-type G domain-containing protein</fullName>
    </recommendedName>
</protein>
<evidence type="ECO:0000256" key="3">
    <source>
        <dbReference type="ARBA" id="ARBA00023134"/>
    </source>
</evidence>
<dbReference type="GO" id="GO:0005525">
    <property type="term" value="F:GTP binding"/>
    <property type="evidence" value="ECO:0007669"/>
    <property type="project" value="UniProtKB-KW"/>
</dbReference>
<evidence type="ECO:0000313" key="6">
    <source>
        <dbReference type="EMBL" id="CEK83802.1"/>
    </source>
</evidence>